<organism evidence="1 2">
    <name type="scientific">Parabacteroides goldsteinii DSM 19448 = WAL 12034</name>
    <dbReference type="NCBI Taxonomy" id="927665"/>
    <lineage>
        <taxon>Bacteria</taxon>
        <taxon>Pseudomonadati</taxon>
        <taxon>Bacteroidota</taxon>
        <taxon>Bacteroidia</taxon>
        <taxon>Bacteroidales</taxon>
        <taxon>Tannerellaceae</taxon>
        <taxon>Parabacteroides</taxon>
    </lineage>
</organism>
<sequence length="90" mass="10995">MSYEENYQHMIRRNKATGYAIYDCLLKAYRKHAESMDISGITDRDISRISKKLLVSERWIRHILCKYHLFFVIIDQYFPEEEWEDEETDV</sequence>
<accession>A0A0F5IQ83</accession>
<protein>
    <submittedName>
        <fullName evidence="1">Uncharacterized protein</fullName>
    </submittedName>
</protein>
<dbReference type="GeneID" id="69981129"/>
<dbReference type="EMBL" id="AQHV01000025">
    <property type="protein sequence ID" value="KKB47638.1"/>
    <property type="molecule type" value="Genomic_DNA"/>
</dbReference>
<gene>
    <name evidence="1" type="ORF">HMPREF1535_04495</name>
</gene>
<comment type="caution">
    <text evidence="1">The sequence shown here is derived from an EMBL/GenBank/DDBJ whole genome shotgun (WGS) entry which is preliminary data.</text>
</comment>
<dbReference type="HOGENOM" id="CLU_2438103_0_0_10"/>
<dbReference type="AlphaFoldDB" id="A0A0F5IQ83"/>
<proteinExistence type="predicted"/>
<dbReference type="PATRIC" id="fig|927665.4.peg.4615"/>
<evidence type="ECO:0000313" key="2">
    <source>
        <dbReference type="Proteomes" id="UP000033047"/>
    </source>
</evidence>
<dbReference type="STRING" id="927665.HMPREF1535_04495"/>
<reference evidence="1 2" key="1">
    <citation type="submission" date="2013-04" db="EMBL/GenBank/DDBJ databases">
        <title>The Genome Sequence of Parabacteroides goldsteinii DSM 19448.</title>
        <authorList>
            <consortium name="The Broad Institute Genomics Platform"/>
            <person name="Earl A."/>
            <person name="Ward D."/>
            <person name="Feldgarden M."/>
            <person name="Gevers D."/>
            <person name="Martens E."/>
            <person name="Sakamoto M."/>
            <person name="Benno Y."/>
            <person name="Song Y."/>
            <person name="Liu C."/>
            <person name="Lee J."/>
            <person name="Bolanos M."/>
            <person name="Vaisanen M.L."/>
            <person name="Finegold S.M."/>
            <person name="Walker B."/>
            <person name="Young S."/>
            <person name="Zeng Q."/>
            <person name="Gargeya S."/>
            <person name="Fitzgerald M."/>
            <person name="Haas B."/>
            <person name="Abouelleil A."/>
            <person name="Allen A.W."/>
            <person name="Alvarado L."/>
            <person name="Arachchi H.M."/>
            <person name="Berlin A.M."/>
            <person name="Chapman S.B."/>
            <person name="Gainer-Dewar J."/>
            <person name="Goldberg J."/>
            <person name="Griggs A."/>
            <person name="Gujja S."/>
            <person name="Hansen M."/>
            <person name="Howarth C."/>
            <person name="Imamovic A."/>
            <person name="Ireland A."/>
            <person name="Larimer J."/>
            <person name="McCowan C."/>
            <person name="Murphy C."/>
            <person name="Pearson M."/>
            <person name="Poon T.W."/>
            <person name="Priest M."/>
            <person name="Roberts A."/>
            <person name="Saif S."/>
            <person name="Shea T."/>
            <person name="Sisk P."/>
            <person name="Sykes S."/>
            <person name="Wortman J."/>
            <person name="Nusbaum C."/>
            <person name="Birren B."/>
        </authorList>
    </citation>
    <scope>NUCLEOTIDE SEQUENCE [LARGE SCALE GENOMIC DNA]</scope>
    <source>
        <strain evidence="1 2">DSM 19448</strain>
    </source>
</reference>
<dbReference type="Proteomes" id="UP000033047">
    <property type="component" value="Unassembled WGS sequence"/>
</dbReference>
<dbReference type="RefSeq" id="WP_046147464.1">
    <property type="nucleotide sequence ID" value="NZ_KQ033913.1"/>
</dbReference>
<evidence type="ECO:0000313" key="1">
    <source>
        <dbReference type="EMBL" id="KKB47638.1"/>
    </source>
</evidence>
<name>A0A0F5IQ83_9BACT</name>